<evidence type="ECO:0000256" key="3">
    <source>
        <dbReference type="ARBA" id="ARBA00022617"/>
    </source>
</evidence>
<dbReference type="Proteomes" id="UP000663879">
    <property type="component" value="Unassembled WGS sequence"/>
</dbReference>
<dbReference type="InterPro" id="IPR017972">
    <property type="entry name" value="Cyt_P450_CS"/>
</dbReference>
<evidence type="ECO:0000256" key="7">
    <source>
        <dbReference type="ARBA" id="ARBA00023033"/>
    </source>
</evidence>
<keyword evidence="10" id="KW-0472">Membrane</keyword>
<keyword evidence="5 9" id="KW-0560">Oxidoreductase</keyword>
<evidence type="ECO:0000313" key="12">
    <source>
        <dbReference type="Proteomes" id="UP000663879"/>
    </source>
</evidence>
<dbReference type="InterPro" id="IPR050476">
    <property type="entry name" value="Insect_CytP450_Detox"/>
</dbReference>
<keyword evidence="6 8" id="KW-0408">Iron</keyword>
<keyword evidence="10" id="KW-0812">Transmembrane</keyword>
<evidence type="ECO:0000256" key="6">
    <source>
        <dbReference type="ARBA" id="ARBA00023004"/>
    </source>
</evidence>
<dbReference type="Pfam" id="PF00067">
    <property type="entry name" value="p450"/>
    <property type="match status" value="1"/>
</dbReference>
<gene>
    <name evidence="11" type="ORF">OXX778_LOCUS16701</name>
</gene>
<keyword evidence="7 9" id="KW-0503">Monooxygenase</keyword>
<dbReference type="InterPro" id="IPR036396">
    <property type="entry name" value="Cyt_P450_sf"/>
</dbReference>
<dbReference type="InterPro" id="IPR001128">
    <property type="entry name" value="Cyt_P450"/>
</dbReference>
<evidence type="ECO:0000256" key="5">
    <source>
        <dbReference type="ARBA" id="ARBA00023002"/>
    </source>
</evidence>
<protein>
    <recommendedName>
        <fullName evidence="13">Cytochrome p450</fullName>
    </recommendedName>
</protein>
<comment type="similarity">
    <text evidence="2 9">Belongs to the cytochrome P450 family.</text>
</comment>
<dbReference type="EMBL" id="CAJNOC010004028">
    <property type="protein sequence ID" value="CAF1007044.1"/>
    <property type="molecule type" value="Genomic_DNA"/>
</dbReference>
<dbReference type="Gene3D" id="1.10.630.10">
    <property type="entry name" value="Cytochrome P450"/>
    <property type="match status" value="1"/>
</dbReference>
<accession>A0A814HA65</accession>
<keyword evidence="12" id="KW-1185">Reference proteome</keyword>
<dbReference type="PROSITE" id="PS00086">
    <property type="entry name" value="CYTOCHROME_P450"/>
    <property type="match status" value="1"/>
</dbReference>
<comment type="cofactor">
    <cofactor evidence="1 8">
        <name>heme</name>
        <dbReference type="ChEBI" id="CHEBI:30413"/>
    </cofactor>
</comment>
<dbReference type="GO" id="GO:0005506">
    <property type="term" value="F:iron ion binding"/>
    <property type="evidence" value="ECO:0007669"/>
    <property type="project" value="InterPro"/>
</dbReference>
<dbReference type="GO" id="GO:0004497">
    <property type="term" value="F:monooxygenase activity"/>
    <property type="evidence" value="ECO:0007669"/>
    <property type="project" value="UniProtKB-KW"/>
</dbReference>
<sequence length="512" mass="59567">MKEIVLDKSNLFKASTLFMTSIGILYLGKIIYTYKFFKRRGLKTPEFEFFYGNFRQLTKNKNYSEVLREWSKKYGKTYGYFEGHQPVIVTSDLELIQEVFIKQSTNFSARKKSYLTRKDNGPDASLFLSTRSRWKRQRTIMNPTFSSAKLRELGPILVSCADRLIDILDKDNKMELNISEYFKRFTMDSIWNCAFGVDINMQYEKENEYFNKCEQIFKDTTNISFIEYIAVYFHEFKEIIFEGLILVMTVLSKFIDAKKLMPFIWLHNKVGDLVRMRENGDLKKKDYIQLLIDAKLGAEDEKNFNFYDVKKALTTREIEANLILFMLAGYETTSTALSYSSIILSTHPEEQSKLYDEISSAFGSDTNSINSDSVQSLEYLDWFIKEVLRYYPIGNSVVARRCTKTTNVMGIDFPVDLPIVVDVLSLHFDAEIWGPVDPEIFYPQRHEIKRNPLAFMTFGNGPRNCIGMKFALIELKIALVKLILNFEFSPIELGSLKDIRLEEGAVRYPKNG</sequence>
<comment type="caution">
    <text evidence="11">The sequence shown here is derived from an EMBL/GenBank/DDBJ whole genome shotgun (WGS) entry which is preliminary data.</text>
</comment>
<dbReference type="PRINTS" id="PR00385">
    <property type="entry name" value="P450"/>
</dbReference>
<keyword evidence="10" id="KW-1133">Transmembrane helix</keyword>
<evidence type="ECO:0000256" key="10">
    <source>
        <dbReference type="SAM" id="Phobius"/>
    </source>
</evidence>
<dbReference type="OrthoDB" id="2789670at2759"/>
<feature type="binding site" description="axial binding residue" evidence="8">
    <location>
        <position position="465"/>
    </location>
    <ligand>
        <name>heme</name>
        <dbReference type="ChEBI" id="CHEBI:30413"/>
    </ligand>
    <ligandPart>
        <name>Fe</name>
        <dbReference type="ChEBI" id="CHEBI:18248"/>
    </ligandPart>
</feature>
<evidence type="ECO:0000313" key="11">
    <source>
        <dbReference type="EMBL" id="CAF1007044.1"/>
    </source>
</evidence>
<dbReference type="SUPFAM" id="SSF48264">
    <property type="entry name" value="Cytochrome P450"/>
    <property type="match status" value="1"/>
</dbReference>
<evidence type="ECO:0000256" key="2">
    <source>
        <dbReference type="ARBA" id="ARBA00010617"/>
    </source>
</evidence>
<dbReference type="PANTHER" id="PTHR24292">
    <property type="entry name" value="CYTOCHROME P450"/>
    <property type="match status" value="1"/>
</dbReference>
<dbReference type="FunFam" id="1.10.630.10:FF:000182">
    <property type="entry name" value="Cytochrome P450 3A4"/>
    <property type="match status" value="1"/>
</dbReference>
<feature type="transmembrane region" description="Helical" evidence="10">
    <location>
        <begin position="12"/>
        <end position="32"/>
    </location>
</feature>
<keyword evidence="4 8" id="KW-0479">Metal-binding</keyword>
<dbReference type="PANTHER" id="PTHR24292:SF102">
    <property type="entry name" value="CYTOCHROME P450 FAMILY-RELATED"/>
    <property type="match status" value="1"/>
</dbReference>
<evidence type="ECO:0000256" key="9">
    <source>
        <dbReference type="RuleBase" id="RU000461"/>
    </source>
</evidence>
<evidence type="ECO:0000256" key="8">
    <source>
        <dbReference type="PIRSR" id="PIRSR602401-1"/>
    </source>
</evidence>
<proteinExistence type="inferred from homology"/>
<dbReference type="GO" id="GO:0020037">
    <property type="term" value="F:heme binding"/>
    <property type="evidence" value="ECO:0007669"/>
    <property type="project" value="InterPro"/>
</dbReference>
<feature type="non-terminal residue" evidence="11">
    <location>
        <position position="1"/>
    </location>
</feature>
<evidence type="ECO:0000256" key="4">
    <source>
        <dbReference type="ARBA" id="ARBA00022723"/>
    </source>
</evidence>
<dbReference type="GO" id="GO:0016705">
    <property type="term" value="F:oxidoreductase activity, acting on paired donors, with incorporation or reduction of molecular oxygen"/>
    <property type="evidence" value="ECO:0007669"/>
    <property type="project" value="InterPro"/>
</dbReference>
<name>A0A814HA65_9BILA</name>
<keyword evidence="3 8" id="KW-0349">Heme</keyword>
<evidence type="ECO:0000256" key="1">
    <source>
        <dbReference type="ARBA" id="ARBA00001971"/>
    </source>
</evidence>
<reference evidence="11" key="1">
    <citation type="submission" date="2021-02" db="EMBL/GenBank/DDBJ databases">
        <authorList>
            <person name="Nowell W R."/>
        </authorList>
    </citation>
    <scope>NUCLEOTIDE SEQUENCE</scope>
    <source>
        <strain evidence="11">Ploen Becks lab</strain>
    </source>
</reference>
<dbReference type="InterPro" id="IPR002401">
    <property type="entry name" value="Cyt_P450_E_grp-I"/>
</dbReference>
<evidence type="ECO:0008006" key="13">
    <source>
        <dbReference type="Google" id="ProtNLM"/>
    </source>
</evidence>
<dbReference type="PRINTS" id="PR00463">
    <property type="entry name" value="EP450I"/>
</dbReference>
<dbReference type="AlphaFoldDB" id="A0A814HA65"/>
<organism evidence="11 12">
    <name type="scientific">Brachionus calyciflorus</name>
    <dbReference type="NCBI Taxonomy" id="104777"/>
    <lineage>
        <taxon>Eukaryota</taxon>
        <taxon>Metazoa</taxon>
        <taxon>Spiralia</taxon>
        <taxon>Gnathifera</taxon>
        <taxon>Rotifera</taxon>
        <taxon>Eurotatoria</taxon>
        <taxon>Monogononta</taxon>
        <taxon>Pseudotrocha</taxon>
        <taxon>Ploima</taxon>
        <taxon>Brachionidae</taxon>
        <taxon>Brachionus</taxon>
    </lineage>
</organism>